<name>A0A1E5CBU0_9GAMM</name>
<proteinExistence type="predicted"/>
<dbReference type="AlphaFoldDB" id="A0A1E5CBU0"/>
<dbReference type="EMBL" id="AJWN02000032">
    <property type="protein sequence ID" value="OEE62994.1"/>
    <property type="molecule type" value="Genomic_DNA"/>
</dbReference>
<sequence>MRIILVSLAFNLYWFAAVVGQNSFLPLLVLVLIASMFIDRGVIIAIPLFALIGIAGDSVLMSSQFLVFDTPFLPLWLCLLWAGFGAYLWLIKDWILDKNIGVLIGAGSIGGAVSYLGGERLGAVSFGQPYWTTVAVLAIGWAVYSVLFLLLLKYFQSKGGVWFLSRSVSVKK</sequence>
<evidence type="ECO:0008006" key="4">
    <source>
        <dbReference type="Google" id="ProtNLM"/>
    </source>
</evidence>
<keyword evidence="1" id="KW-0812">Transmembrane</keyword>
<dbReference type="InterPro" id="IPR021306">
    <property type="entry name" value="DUF2878"/>
</dbReference>
<feature type="transmembrane region" description="Helical" evidence="1">
    <location>
        <begin position="73"/>
        <end position="91"/>
    </location>
</feature>
<gene>
    <name evidence="2" type="ORF">A1OK_20645</name>
</gene>
<dbReference type="RefSeq" id="WP_016958698.1">
    <property type="nucleotide sequence ID" value="NZ_AJWN02000032.1"/>
</dbReference>
<evidence type="ECO:0000313" key="3">
    <source>
        <dbReference type="Proteomes" id="UP000095039"/>
    </source>
</evidence>
<feature type="transmembrane region" description="Helical" evidence="1">
    <location>
        <begin position="100"/>
        <end position="118"/>
    </location>
</feature>
<evidence type="ECO:0000256" key="1">
    <source>
        <dbReference type="SAM" id="Phobius"/>
    </source>
</evidence>
<dbReference type="Pfam" id="PF11086">
    <property type="entry name" value="DUF2878"/>
    <property type="match status" value="1"/>
</dbReference>
<dbReference type="Proteomes" id="UP000095039">
    <property type="component" value="Unassembled WGS sequence"/>
</dbReference>
<feature type="transmembrane region" description="Helical" evidence="1">
    <location>
        <begin position="130"/>
        <end position="152"/>
    </location>
</feature>
<reference evidence="2 3" key="1">
    <citation type="journal article" date="2012" name="Science">
        <title>Ecological populations of bacteria act as socially cohesive units of antibiotic production and resistance.</title>
        <authorList>
            <person name="Cordero O.X."/>
            <person name="Wildschutte H."/>
            <person name="Kirkup B."/>
            <person name="Proehl S."/>
            <person name="Ngo L."/>
            <person name="Hussain F."/>
            <person name="Le Roux F."/>
            <person name="Mincer T."/>
            <person name="Polz M.F."/>
        </authorList>
    </citation>
    <scope>NUCLEOTIDE SEQUENCE [LARGE SCALE GENOMIC DNA]</scope>
    <source>
        <strain evidence="2 3">FF-454</strain>
    </source>
</reference>
<protein>
    <recommendedName>
        <fullName evidence="4">DUF2878 domain-containing protein</fullName>
    </recommendedName>
</protein>
<accession>A0A1E5CBU0</accession>
<evidence type="ECO:0000313" key="2">
    <source>
        <dbReference type="EMBL" id="OEE62994.1"/>
    </source>
</evidence>
<keyword evidence="3" id="KW-1185">Reference proteome</keyword>
<feature type="transmembrane region" description="Helical" evidence="1">
    <location>
        <begin position="12"/>
        <end position="34"/>
    </location>
</feature>
<keyword evidence="1" id="KW-0472">Membrane</keyword>
<keyword evidence="1" id="KW-1133">Transmembrane helix</keyword>
<organism evidence="2 3">
    <name type="scientific">Enterovibrio norvegicus FF-454</name>
    <dbReference type="NCBI Taxonomy" id="1185651"/>
    <lineage>
        <taxon>Bacteria</taxon>
        <taxon>Pseudomonadati</taxon>
        <taxon>Pseudomonadota</taxon>
        <taxon>Gammaproteobacteria</taxon>
        <taxon>Vibrionales</taxon>
        <taxon>Vibrionaceae</taxon>
        <taxon>Enterovibrio</taxon>
    </lineage>
</organism>
<feature type="transmembrane region" description="Helical" evidence="1">
    <location>
        <begin position="41"/>
        <end position="61"/>
    </location>
</feature>
<comment type="caution">
    <text evidence="2">The sequence shown here is derived from an EMBL/GenBank/DDBJ whole genome shotgun (WGS) entry which is preliminary data.</text>
</comment>